<evidence type="ECO:0000313" key="3">
    <source>
        <dbReference type="Proteomes" id="UP000267606"/>
    </source>
</evidence>
<sequence length="237" mass="25388">MITNGGDSSPNISAANSTKLVVLRSHRPKSVITELSNDEIGEKVNLDAPPMPSALSHISKCRPKPMRNFKRMKPPVLLEEVHQSHSGSENGENSAVYDTAANESVTCSPRESDIDAHSSNLSITDEYRSGSPIVARNCMLPPSHENLTNSDFSVARSPTPPLSSSVNATAAVAPPIVPRKKSNVPLAPPTLPPKPDQIVTVRPVSCSVDSDSRSVRKSVADMARLFSSTDAPFSRRS</sequence>
<organism evidence="4">
    <name type="scientific">Onchocerca flexuosa</name>
    <dbReference type="NCBI Taxonomy" id="387005"/>
    <lineage>
        <taxon>Eukaryota</taxon>
        <taxon>Metazoa</taxon>
        <taxon>Ecdysozoa</taxon>
        <taxon>Nematoda</taxon>
        <taxon>Chromadorea</taxon>
        <taxon>Rhabditida</taxon>
        <taxon>Spirurina</taxon>
        <taxon>Spiruromorpha</taxon>
        <taxon>Filarioidea</taxon>
        <taxon>Onchocercidae</taxon>
        <taxon>Onchocerca</taxon>
    </lineage>
</organism>
<accession>A0A183HR49</accession>
<dbReference type="Proteomes" id="UP000267606">
    <property type="component" value="Unassembled WGS sequence"/>
</dbReference>
<dbReference type="EMBL" id="UZAJ01012783">
    <property type="protein sequence ID" value="VDO64777.1"/>
    <property type="molecule type" value="Genomic_DNA"/>
</dbReference>
<proteinExistence type="predicted"/>
<reference evidence="4" key="1">
    <citation type="submission" date="2016-06" db="UniProtKB">
        <authorList>
            <consortium name="WormBaseParasite"/>
        </authorList>
    </citation>
    <scope>IDENTIFICATION</scope>
</reference>
<keyword evidence="3" id="KW-1185">Reference proteome</keyword>
<evidence type="ECO:0000313" key="4">
    <source>
        <dbReference type="WBParaSite" id="OFLC_0000996001-mRNA-1"/>
    </source>
</evidence>
<dbReference type="STRING" id="387005.A0A183HR49"/>
<gene>
    <name evidence="2" type="ORF">OFLC_LOCUS9963</name>
</gene>
<name>A0A183HR49_9BILA</name>
<dbReference type="WBParaSite" id="OFLC_0000996001-mRNA-1">
    <property type="protein sequence ID" value="OFLC_0000996001-mRNA-1"/>
    <property type="gene ID" value="OFLC_0000996001"/>
</dbReference>
<feature type="region of interest" description="Disordered" evidence="1">
    <location>
        <begin position="179"/>
        <end position="198"/>
    </location>
</feature>
<reference evidence="2 3" key="2">
    <citation type="submission" date="2018-11" db="EMBL/GenBank/DDBJ databases">
        <authorList>
            <consortium name="Pathogen Informatics"/>
        </authorList>
    </citation>
    <scope>NUCLEOTIDE SEQUENCE [LARGE SCALE GENOMIC DNA]</scope>
</reference>
<evidence type="ECO:0000256" key="1">
    <source>
        <dbReference type="SAM" id="MobiDB-lite"/>
    </source>
</evidence>
<protein>
    <submittedName>
        <fullName evidence="4">CARMIL C-terminal domain-containing protein</fullName>
    </submittedName>
</protein>
<evidence type="ECO:0000313" key="2">
    <source>
        <dbReference type="EMBL" id="VDO64777.1"/>
    </source>
</evidence>
<feature type="compositionally biased region" description="Pro residues" evidence="1">
    <location>
        <begin position="186"/>
        <end position="195"/>
    </location>
</feature>
<dbReference type="AlphaFoldDB" id="A0A183HR49"/>